<comment type="similarity">
    <text evidence="4">Belongs to the class I-like SAM-binding methyltransferase superfamily. Cation-dependent O-methyltransferase family.</text>
</comment>
<dbReference type="GO" id="GO:0008757">
    <property type="term" value="F:S-adenosylmethionine-dependent methyltransferase activity"/>
    <property type="evidence" value="ECO:0007669"/>
    <property type="project" value="TreeGrafter"/>
</dbReference>
<dbReference type="CDD" id="cd02440">
    <property type="entry name" value="AdoMet_MTases"/>
    <property type="match status" value="1"/>
</dbReference>
<name>A0A8H4PTR9_9HYPO</name>
<organism evidence="5 6">
    <name type="scientific">Ophiocordyceps sinensis</name>
    <dbReference type="NCBI Taxonomy" id="72228"/>
    <lineage>
        <taxon>Eukaryota</taxon>
        <taxon>Fungi</taxon>
        <taxon>Dikarya</taxon>
        <taxon>Ascomycota</taxon>
        <taxon>Pezizomycotina</taxon>
        <taxon>Sordariomycetes</taxon>
        <taxon>Hypocreomycetidae</taxon>
        <taxon>Hypocreales</taxon>
        <taxon>Ophiocordycipitaceae</taxon>
        <taxon>Ophiocordyceps</taxon>
    </lineage>
</organism>
<dbReference type="GO" id="GO:0032259">
    <property type="term" value="P:methylation"/>
    <property type="evidence" value="ECO:0007669"/>
    <property type="project" value="UniProtKB-KW"/>
</dbReference>
<dbReference type="InterPro" id="IPR029063">
    <property type="entry name" value="SAM-dependent_MTases_sf"/>
</dbReference>
<evidence type="ECO:0000256" key="3">
    <source>
        <dbReference type="ARBA" id="ARBA00022691"/>
    </source>
</evidence>
<accession>A0A8H4PTR9</accession>
<comment type="caution">
    <text evidence="5">The sequence shown here is derived from an EMBL/GenBank/DDBJ whole genome shotgun (WGS) entry which is preliminary data.</text>
</comment>
<dbReference type="Pfam" id="PF01596">
    <property type="entry name" value="Methyltransf_3"/>
    <property type="match status" value="1"/>
</dbReference>
<keyword evidence="3" id="KW-0949">S-adenosyl-L-methionine</keyword>
<dbReference type="EMBL" id="JAAVMX010000003">
    <property type="protein sequence ID" value="KAF4510293.1"/>
    <property type="molecule type" value="Genomic_DNA"/>
</dbReference>
<dbReference type="Gene3D" id="3.40.50.150">
    <property type="entry name" value="Vaccinia Virus protein VP39"/>
    <property type="match status" value="1"/>
</dbReference>
<evidence type="ECO:0000313" key="5">
    <source>
        <dbReference type="EMBL" id="KAF4510293.1"/>
    </source>
</evidence>
<dbReference type="PANTHER" id="PTHR10509:SF14">
    <property type="entry name" value="CAFFEOYL-COA O-METHYLTRANSFERASE 3-RELATED"/>
    <property type="match status" value="1"/>
</dbReference>
<evidence type="ECO:0008006" key="7">
    <source>
        <dbReference type="Google" id="ProtNLM"/>
    </source>
</evidence>
<dbReference type="OrthoDB" id="10251242at2759"/>
<evidence type="ECO:0000256" key="4">
    <source>
        <dbReference type="ARBA" id="ARBA00023453"/>
    </source>
</evidence>
<keyword evidence="2" id="KW-0808">Transferase</keyword>
<dbReference type="InterPro" id="IPR002935">
    <property type="entry name" value="SAM_O-MeTrfase"/>
</dbReference>
<dbReference type="GO" id="GO:0008171">
    <property type="term" value="F:O-methyltransferase activity"/>
    <property type="evidence" value="ECO:0007669"/>
    <property type="project" value="InterPro"/>
</dbReference>
<dbReference type="PANTHER" id="PTHR10509">
    <property type="entry name" value="O-METHYLTRANSFERASE-RELATED"/>
    <property type="match status" value="1"/>
</dbReference>
<sequence>MKHTSISAIYATSELAEKSSDYSEAHSLALPRHITDYHASVWARRDDSLMMSSNQQSQLHIFLARAFGVKRVIDVGVFVGYSAMVWSHAVGPQGHVTGLEISPEFAREADEAFAANGIDNIETVVGDASETLPKLVSDTPYDAVFLDADKPGYAGYMEQLLGGSQPGAARRLLRPGALMVADNVLRWGHIPDPGLTTSYWSSEELKRRELEGLRRFNDRCAAEPRLEVVMLPVWDGVTLMRLLD</sequence>
<dbReference type="SUPFAM" id="SSF53335">
    <property type="entry name" value="S-adenosyl-L-methionine-dependent methyltransferases"/>
    <property type="match status" value="1"/>
</dbReference>
<proteinExistence type="inferred from homology"/>
<keyword evidence="1" id="KW-0489">Methyltransferase</keyword>
<gene>
    <name evidence="5" type="ORF">G6O67_002192</name>
</gene>
<dbReference type="AlphaFoldDB" id="A0A8H4PTR9"/>
<evidence type="ECO:0000256" key="1">
    <source>
        <dbReference type="ARBA" id="ARBA00022603"/>
    </source>
</evidence>
<evidence type="ECO:0000313" key="6">
    <source>
        <dbReference type="Proteomes" id="UP000557566"/>
    </source>
</evidence>
<keyword evidence="6" id="KW-1185">Reference proteome</keyword>
<evidence type="ECO:0000256" key="2">
    <source>
        <dbReference type="ARBA" id="ARBA00022679"/>
    </source>
</evidence>
<protein>
    <recommendedName>
        <fullName evidence="7">O-methyltransferase, family 3</fullName>
    </recommendedName>
</protein>
<dbReference type="PROSITE" id="PS51682">
    <property type="entry name" value="SAM_OMT_I"/>
    <property type="match status" value="1"/>
</dbReference>
<reference evidence="5 6" key="1">
    <citation type="journal article" date="2020" name="Genome Biol. Evol.">
        <title>A new high-quality draft genome assembly of the Chinese cordyceps Ophiocordyceps sinensis.</title>
        <authorList>
            <person name="Shu R."/>
            <person name="Zhang J."/>
            <person name="Meng Q."/>
            <person name="Zhang H."/>
            <person name="Zhou G."/>
            <person name="Li M."/>
            <person name="Wu P."/>
            <person name="Zhao Y."/>
            <person name="Chen C."/>
            <person name="Qin Q."/>
        </authorList>
    </citation>
    <scope>NUCLEOTIDE SEQUENCE [LARGE SCALE GENOMIC DNA]</scope>
    <source>
        <strain evidence="5 6">IOZ07</strain>
    </source>
</reference>
<dbReference type="Proteomes" id="UP000557566">
    <property type="component" value="Unassembled WGS sequence"/>
</dbReference>
<dbReference type="InterPro" id="IPR050362">
    <property type="entry name" value="Cation-dep_OMT"/>
</dbReference>